<dbReference type="EMBL" id="JAGGLP010000034">
    <property type="protein sequence ID" value="MBP2055832.1"/>
    <property type="molecule type" value="Genomic_DNA"/>
</dbReference>
<reference evidence="2 4" key="2">
    <citation type="submission" date="2021-03" db="EMBL/GenBank/DDBJ databases">
        <title>Genomic Encyclopedia of Type Strains, Phase IV (KMG-IV): sequencing the most valuable type-strain genomes for metagenomic binning, comparative biology and taxonomic classification.</title>
        <authorList>
            <person name="Goeker M."/>
        </authorList>
    </citation>
    <scope>NUCLEOTIDE SEQUENCE [LARGE SCALE GENOMIC DNA]</scope>
    <source>
        <strain evidence="2 4">DSM 40499</strain>
    </source>
</reference>
<dbReference type="EMBL" id="CP016279">
    <property type="protein sequence ID" value="ANP51787.1"/>
    <property type="molecule type" value="Genomic_DNA"/>
</dbReference>
<keyword evidence="4" id="KW-1185">Reference proteome</keyword>
<dbReference type="KEGG" id="sgs:AVL59_21305"/>
<organism evidence="1 3">
    <name type="scientific">Streptomyces griseochromogenes</name>
    <dbReference type="NCBI Taxonomy" id="68214"/>
    <lineage>
        <taxon>Bacteria</taxon>
        <taxon>Bacillati</taxon>
        <taxon>Actinomycetota</taxon>
        <taxon>Actinomycetes</taxon>
        <taxon>Kitasatosporales</taxon>
        <taxon>Streptomycetaceae</taxon>
        <taxon>Streptomyces</taxon>
    </lineage>
</organism>
<protein>
    <submittedName>
        <fullName evidence="1">Uncharacterized protein</fullName>
    </submittedName>
</protein>
<evidence type="ECO:0000313" key="2">
    <source>
        <dbReference type="EMBL" id="MBP2055832.1"/>
    </source>
</evidence>
<evidence type="ECO:0000313" key="1">
    <source>
        <dbReference type="EMBL" id="ANP51787.1"/>
    </source>
</evidence>
<gene>
    <name evidence="1" type="ORF">AVL59_21305</name>
    <name evidence="2" type="ORF">J2Z21_008848</name>
</gene>
<dbReference type="AlphaFoldDB" id="A0A1B1AZ11"/>
<reference evidence="1 3" key="1">
    <citation type="submission" date="2016-06" db="EMBL/GenBank/DDBJ databases">
        <title>Complete genome sequence of Streptomyces griseochromogenes ATCC 14511, the Blasticidin S producer.</title>
        <authorList>
            <person name="Wu L."/>
        </authorList>
    </citation>
    <scope>NUCLEOTIDE SEQUENCE [LARGE SCALE GENOMIC DNA]</scope>
    <source>
        <strain evidence="1 3">ATCC 14511</strain>
    </source>
</reference>
<evidence type="ECO:0000313" key="4">
    <source>
        <dbReference type="Proteomes" id="UP001519309"/>
    </source>
</evidence>
<dbReference type="Proteomes" id="UP001519309">
    <property type="component" value="Unassembled WGS sequence"/>
</dbReference>
<evidence type="ECO:0000313" key="3">
    <source>
        <dbReference type="Proteomes" id="UP000092659"/>
    </source>
</evidence>
<name>A0A1B1AZ11_9ACTN</name>
<proteinExistence type="predicted"/>
<accession>A0A1B1AZ11</accession>
<dbReference type="Proteomes" id="UP000092659">
    <property type="component" value="Chromosome"/>
</dbReference>
<dbReference type="RefSeq" id="WP_067306844.1">
    <property type="nucleotide sequence ID" value="NZ_CP016279.1"/>
</dbReference>
<sequence>MRVGQVRDVGDLTGDVAEARGGLRLARHERGACRRPRPVAVRAGGQGVDDVVRDNAALPGPVATACSIAAPAV</sequence>